<accession>A0A194XJW7</accession>
<proteinExistence type="predicted"/>
<dbReference type="KEGG" id="psco:LY89DRAFT_682173"/>
<organism evidence="2 3">
    <name type="scientific">Mollisia scopiformis</name>
    <name type="common">Conifer needle endophyte fungus</name>
    <name type="synonym">Phialocephala scopiformis</name>
    <dbReference type="NCBI Taxonomy" id="149040"/>
    <lineage>
        <taxon>Eukaryota</taxon>
        <taxon>Fungi</taxon>
        <taxon>Dikarya</taxon>
        <taxon>Ascomycota</taxon>
        <taxon>Pezizomycotina</taxon>
        <taxon>Leotiomycetes</taxon>
        <taxon>Helotiales</taxon>
        <taxon>Mollisiaceae</taxon>
        <taxon>Mollisia</taxon>
    </lineage>
</organism>
<dbReference type="Proteomes" id="UP000070700">
    <property type="component" value="Unassembled WGS sequence"/>
</dbReference>
<keyword evidence="3" id="KW-1185">Reference proteome</keyword>
<gene>
    <name evidence="2" type="ORF">LY89DRAFT_682173</name>
</gene>
<keyword evidence="1" id="KW-0812">Transmembrane</keyword>
<protein>
    <submittedName>
        <fullName evidence="2">Uncharacterized protein</fullName>
    </submittedName>
</protein>
<feature type="transmembrane region" description="Helical" evidence="1">
    <location>
        <begin position="16"/>
        <end position="36"/>
    </location>
</feature>
<evidence type="ECO:0000313" key="2">
    <source>
        <dbReference type="EMBL" id="KUJ20431.1"/>
    </source>
</evidence>
<dbReference type="EMBL" id="KQ947409">
    <property type="protein sequence ID" value="KUJ20431.1"/>
    <property type="molecule type" value="Genomic_DNA"/>
</dbReference>
<reference evidence="2 3" key="1">
    <citation type="submission" date="2015-10" db="EMBL/GenBank/DDBJ databases">
        <title>Full genome of DAOMC 229536 Phialocephala scopiformis, a fungal endophyte of spruce producing the potent anti-insectan compound rugulosin.</title>
        <authorList>
            <consortium name="DOE Joint Genome Institute"/>
            <person name="Walker A.K."/>
            <person name="Frasz S.L."/>
            <person name="Seifert K.A."/>
            <person name="Miller J.D."/>
            <person name="Mondo S.J."/>
            <person name="Labutti K."/>
            <person name="Lipzen A."/>
            <person name="Dockter R."/>
            <person name="Kennedy M."/>
            <person name="Grigoriev I.V."/>
            <person name="Spatafora J.W."/>
        </authorList>
    </citation>
    <scope>NUCLEOTIDE SEQUENCE [LARGE SCALE GENOMIC DNA]</scope>
    <source>
        <strain evidence="2 3">CBS 120377</strain>
    </source>
</reference>
<sequence>MEFCIKLLTTSHCFSALLSALQRLLVCFLVWVRILLSIKDPQSTPYCALSSSSIS</sequence>
<name>A0A194XJW7_MOLSC</name>
<keyword evidence="1" id="KW-0472">Membrane</keyword>
<evidence type="ECO:0000256" key="1">
    <source>
        <dbReference type="SAM" id="Phobius"/>
    </source>
</evidence>
<dbReference type="RefSeq" id="XP_018074786.1">
    <property type="nucleotide sequence ID" value="XM_018214452.1"/>
</dbReference>
<dbReference type="AlphaFoldDB" id="A0A194XJW7"/>
<dbReference type="GeneID" id="28824178"/>
<evidence type="ECO:0000313" key="3">
    <source>
        <dbReference type="Proteomes" id="UP000070700"/>
    </source>
</evidence>
<dbReference type="InParanoid" id="A0A194XJW7"/>
<keyword evidence="1" id="KW-1133">Transmembrane helix</keyword>